<reference evidence="1 2" key="1">
    <citation type="submission" date="2014-07" db="EMBL/GenBank/DDBJ databases">
        <title>Biosystematic studies on Modestobacter strains isolated from extreme hyper-arid desert soil and from historic building.</title>
        <authorList>
            <person name="Bukarasam K."/>
            <person name="Bull A."/>
            <person name="Girard G."/>
            <person name="van Wezel G."/>
            <person name="Goodfellow M."/>
        </authorList>
    </citation>
    <scope>NUCLEOTIDE SEQUENCE [LARGE SCALE GENOMIC DNA]</scope>
    <source>
        <strain evidence="1 2">KNN45-2b</strain>
    </source>
</reference>
<evidence type="ECO:0000313" key="1">
    <source>
        <dbReference type="EMBL" id="KGH45325.1"/>
    </source>
</evidence>
<dbReference type="InterPro" id="IPR023393">
    <property type="entry name" value="START-like_dom_sf"/>
</dbReference>
<dbReference type="InterPro" id="IPR019587">
    <property type="entry name" value="Polyketide_cyclase/dehydratase"/>
</dbReference>
<dbReference type="SUPFAM" id="SSF55961">
    <property type="entry name" value="Bet v1-like"/>
    <property type="match status" value="1"/>
</dbReference>
<keyword evidence="2" id="KW-1185">Reference proteome</keyword>
<accession>A0A098Y4I7</accession>
<evidence type="ECO:0000313" key="2">
    <source>
        <dbReference type="Proteomes" id="UP000029713"/>
    </source>
</evidence>
<gene>
    <name evidence="1" type="ORF">IN07_17910</name>
</gene>
<proteinExistence type="predicted"/>
<dbReference type="RefSeq" id="WP_036337886.1">
    <property type="nucleotide sequence ID" value="NZ_JPMX01000079.1"/>
</dbReference>
<evidence type="ECO:0008006" key="3">
    <source>
        <dbReference type="Google" id="ProtNLM"/>
    </source>
</evidence>
<organism evidence="1 2">
    <name type="scientific">Modestobacter caceresii</name>
    <dbReference type="NCBI Taxonomy" id="1522368"/>
    <lineage>
        <taxon>Bacteria</taxon>
        <taxon>Bacillati</taxon>
        <taxon>Actinomycetota</taxon>
        <taxon>Actinomycetes</taxon>
        <taxon>Geodermatophilales</taxon>
        <taxon>Geodermatophilaceae</taxon>
        <taxon>Modestobacter</taxon>
    </lineage>
</organism>
<dbReference type="AlphaFoldDB" id="A0A098Y4I7"/>
<dbReference type="Gene3D" id="3.30.530.20">
    <property type="match status" value="1"/>
</dbReference>
<dbReference type="Pfam" id="PF10604">
    <property type="entry name" value="Polyketide_cyc2"/>
    <property type="match status" value="1"/>
</dbReference>
<name>A0A098Y4I7_9ACTN</name>
<dbReference type="Proteomes" id="UP000029713">
    <property type="component" value="Unassembled WGS sequence"/>
</dbReference>
<sequence>MAKIDTSIEVNASREQVFEALTDLDLLPVWSTITVETHGTPRKPIEEGDTFVQTLRVLGRNLESTWGVTQLQRPQRVSYSSEAPGGGMLRMVQTVEEADGGSRVVVELDYELPGGLVGELFDSAYAERRNERELEHSLHNLKELIEARASR</sequence>
<dbReference type="EMBL" id="JPMX01000079">
    <property type="protein sequence ID" value="KGH45325.1"/>
    <property type="molecule type" value="Genomic_DNA"/>
</dbReference>
<protein>
    <recommendedName>
        <fullName evidence="3">Polyketide cyclase</fullName>
    </recommendedName>
</protein>
<dbReference type="OrthoDB" id="1524368at2"/>
<comment type="caution">
    <text evidence="1">The sequence shown here is derived from an EMBL/GenBank/DDBJ whole genome shotgun (WGS) entry which is preliminary data.</text>
</comment>
<dbReference type="STRING" id="1522368.IN07_17910"/>